<organism evidence="1 2">
    <name type="scientific">Naumovozyma dairenensis (strain ATCC 10597 / BCRC 20456 / CBS 421 / NBRC 0211 / NRRL Y-12639)</name>
    <name type="common">Saccharomyces dairenensis</name>
    <dbReference type="NCBI Taxonomy" id="1071378"/>
    <lineage>
        <taxon>Eukaryota</taxon>
        <taxon>Fungi</taxon>
        <taxon>Dikarya</taxon>
        <taxon>Ascomycota</taxon>
        <taxon>Saccharomycotina</taxon>
        <taxon>Saccharomycetes</taxon>
        <taxon>Saccharomycetales</taxon>
        <taxon>Saccharomycetaceae</taxon>
        <taxon>Naumovozyma</taxon>
    </lineage>
</organism>
<dbReference type="KEGG" id="ndi:NDAI_0K00730"/>
<dbReference type="GeneID" id="11497552"/>
<gene>
    <name evidence="1" type="primary">NDAI0K00730</name>
    <name evidence="1" type="ordered locus">NDAI_0K00730</name>
</gene>
<keyword evidence="2" id="KW-1185">Reference proteome</keyword>
<dbReference type="Proteomes" id="UP000000689">
    <property type="component" value="Chromosome 11"/>
</dbReference>
<dbReference type="RefSeq" id="XP_003672507.1">
    <property type="nucleotide sequence ID" value="XM_003672459.1"/>
</dbReference>
<evidence type="ECO:0000313" key="2">
    <source>
        <dbReference type="Proteomes" id="UP000000689"/>
    </source>
</evidence>
<accession>G0WHK3</accession>
<dbReference type="OMA" id="KGSASNW"/>
<sequence>MNNIDKSAEELPDLTDLVQVVTAPNENVDMLGLSVQPNEPSAFKGLSALSLVAFLNNSQIPQAEKDIFITMLQAKGSSRKSTNGVPKQKTIADIRESLKSLDSVDGEAENKVNMDTWAKRIRQKVGKVQLQGQDAVDLLGDLLKGSASNWFADKVGNVPNYEDNDFNFC</sequence>
<dbReference type="AlphaFoldDB" id="G0WHK3"/>
<dbReference type="HOGENOM" id="CLU_1578937_0_0_1"/>
<evidence type="ECO:0000313" key="1">
    <source>
        <dbReference type="EMBL" id="CCD27264.1"/>
    </source>
</evidence>
<proteinExistence type="predicted"/>
<name>G0WHK3_NAUDC</name>
<reference evidence="1 2" key="1">
    <citation type="journal article" date="2011" name="Proc. Natl. Acad. Sci. U.S.A.">
        <title>Evolutionary erosion of yeast sex chromosomes by mating-type switching accidents.</title>
        <authorList>
            <person name="Gordon J.L."/>
            <person name="Armisen D."/>
            <person name="Proux-Wera E."/>
            <person name="Oheigeartaigh S.S."/>
            <person name="Byrne K.P."/>
            <person name="Wolfe K.H."/>
        </authorList>
    </citation>
    <scope>NUCLEOTIDE SEQUENCE [LARGE SCALE GENOMIC DNA]</scope>
    <source>
        <strain evidence="2">ATCC 10597 / BCRC 20456 / CBS 421 / NBRC 0211 / NRRL Y-12639</strain>
    </source>
</reference>
<protein>
    <submittedName>
        <fullName evidence="1">Uncharacterized protein</fullName>
    </submittedName>
</protein>
<dbReference type="EMBL" id="HE580277">
    <property type="protein sequence ID" value="CCD27264.1"/>
    <property type="molecule type" value="Genomic_DNA"/>
</dbReference>